<dbReference type="EMBL" id="GL378388">
    <property type="protein sequence ID" value="EFJ41977.1"/>
    <property type="molecule type" value="Genomic_DNA"/>
</dbReference>
<proteinExistence type="predicted"/>
<keyword evidence="3" id="KW-1185">Reference proteome</keyword>
<sequence>MSTRRRSSRATNATNIIEQQKIDKALRRIAGSHGAEPRLEHGVLSEQKCAPVWNLFSRYAARSPRIQPRSDEAGPPMAAGGWPQRRRTPIPRPAVGEGGENVGDAAGVVDALAPAAAAVAAEAAEAAKSWDDDGHHVIDLLQPLLTRGVTAPRHLQEALMHMVLNVEAHSSSSLPHRAYSLLMAMLEWHPPAKLEGDVLMINEDLWAPVGCAWQAEPHRDKPRLQSLREATGLSALVASAHNWVVREAEGGGGGRMLPATGAPEGGDAGEVMLLKYWITMMQLDLDVRMGLMRLSGFRQRRTSPLESSLVYRLMLTYTNWADGSSSKPLLIRQLAAIRIWSHRAAVAVAGGGGGSGGGSQLVSLAEVGELAAALLGMMYDVYGALDRMRFYVRQGTQGRDNDLVRMDKVVSAAILKDLPYKDPENLRVLLGSLPPAACMRLLVYLLADAAYKRLEVGGDQLAIGLRRVALHYADNGVVGAPPQVRASDALLYLSSPGNWHWGAGAMSFGLPGRGGLTLLVAHLTISALQTAEQQVRQAREASAAAMAGVRQRRGDSGGGGGDDMEVDGVGGGGEAAAEEAAAEEVAAEALGEEEVVQMWAGEAREVARLFRQLAERLRSGGGGAGAGGSRGGGDGAVAAADCTATPIRCAELLVARVEAHVEADDMMGQGAGGHSAFESGY</sequence>
<accession>D8UEC1</accession>
<evidence type="ECO:0000313" key="3">
    <source>
        <dbReference type="Proteomes" id="UP000001058"/>
    </source>
</evidence>
<reference evidence="2 3" key="1">
    <citation type="journal article" date="2010" name="Science">
        <title>Genomic analysis of organismal complexity in the multicellular green alga Volvox carteri.</title>
        <authorList>
            <person name="Prochnik S.E."/>
            <person name="Umen J."/>
            <person name="Nedelcu A.M."/>
            <person name="Hallmann A."/>
            <person name="Miller S.M."/>
            <person name="Nishii I."/>
            <person name="Ferris P."/>
            <person name="Kuo A."/>
            <person name="Mitros T."/>
            <person name="Fritz-Laylin L.K."/>
            <person name="Hellsten U."/>
            <person name="Chapman J."/>
            <person name="Simakov O."/>
            <person name="Rensing S.A."/>
            <person name="Terry A."/>
            <person name="Pangilinan J."/>
            <person name="Kapitonov V."/>
            <person name="Jurka J."/>
            <person name="Salamov A."/>
            <person name="Shapiro H."/>
            <person name="Schmutz J."/>
            <person name="Grimwood J."/>
            <person name="Lindquist E."/>
            <person name="Lucas S."/>
            <person name="Grigoriev I.V."/>
            <person name="Schmitt R."/>
            <person name="Kirk D."/>
            <person name="Rokhsar D.S."/>
        </authorList>
    </citation>
    <scope>NUCLEOTIDE SEQUENCE [LARGE SCALE GENOMIC DNA]</scope>
    <source>
        <strain evidence="3">f. Nagariensis / Eve</strain>
    </source>
</reference>
<protein>
    <submittedName>
        <fullName evidence="2">Uncharacterized protein</fullName>
    </submittedName>
</protein>
<feature type="region of interest" description="Disordered" evidence="1">
    <location>
        <begin position="64"/>
        <end position="99"/>
    </location>
</feature>
<gene>
    <name evidence="2" type="ORF">VOLCADRAFT_98060</name>
</gene>
<dbReference type="GeneID" id="9622752"/>
<dbReference type="Proteomes" id="UP000001058">
    <property type="component" value="Unassembled WGS sequence"/>
</dbReference>
<organism evidence="3">
    <name type="scientific">Volvox carteri f. nagariensis</name>
    <dbReference type="NCBI Taxonomy" id="3068"/>
    <lineage>
        <taxon>Eukaryota</taxon>
        <taxon>Viridiplantae</taxon>
        <taxon>Chlorophyta</taxon>
        <taxon>core chlorophytes</taxon>
        <taxon>Chlorophyceae</taxon>
        <taxon>CS clade</taxon>
        <taxon>Chlamydomonadales</taxon>
        <taxon>Volvocaceae</taxon>
        <taxon>Volvox</taxon>
    </lineage>
</organism>
<dbReference type="OrthoDB" id="548890at2759"/>
<evidence type="ECO:0000313" key="2">
    <source>
        <dbReference type="EMBL" id="EFJ41977.1"/>
    </source>
</evidence>
<feature type="region of interest" description="Disordered" evidence="1">
    <location>
        <begin position="542"/>
        <end position="585"/>
    </location>
</feature>
<dbReference type="RefSeq" id="XP_002957014.1">
    <property type="nucleotide sequence ID" value="XM_002956968.1"/>
</dbReference>
<dbReference type="KEGG" id="vcn:VOLCADRAFT_98060"/>
<evidence type="ECO:0000256" key="1">
    <source>
        <dbReference type="SAM" id="MobiDB-lite"/>
    </source>
</evidence>
<feature type="compositionally biased region" description="Acidic residues" evidence="1">
    <location>
        <begin position="576"/>
        <end position="585"/>
    </location>
</feature>
<name>D8UEC1_VOLCA</name>
<dbReference type="AlphaFoldDB" id="D8UEC1"/>
<dbReference type="InParanoid" id="D8UEC1"/>